<keyword evidence="3 7" id="KW-1133">Transmembrane helix</keyword>
<keyword evidence="5 7" id="KW-0456">Lyase</keyword>
<accession>A0A220VBX2</accession>
<dbReference type="KEGG" id="pmai:CF386_00435"/>
<evidence type="ECO:0000313" key="9">
    <source>
        <dbReference type="Proteomes" id="UP000242175"/>
    </source>
</evidence>
<evidence type="ECO:0000256" key="4">
    <source>
        <dbReference type="ARBA" id="ARBA00023136"/>
    </source>
</evidence>
<dbReference type="Gene3D" id="3.30.1490.480">
    <property type="entry name" value="Endolytic murein transglycosylase"/>
    <property type="match status" value="1"/>
</dbReference>
<gene>
    <name evidence="7" type="primary">mltG</name>
    <name evidence="8" type="ORF">CF386_00435</name>
</gene>
<evidence type="ECO:0000256" key="7">
    <source>
        <dbReference type="HAMAP-Rule" id="MF_02065"/>
    </source>
</evidence>
<evidence type="ECO:0000256" key="3">
    <source>
        <dbReference type="ARBA" id="ARBA00022989"/>
    </source>
</evidence>
<evidence type="ECO:0000256" key="5">
    <source>
        <dbReference type="ARBA" id="ARBA00023239"/>
    </source>
</evidence>
<dbReference type="NCBIfam" id="TIGR00247">
    <property type="entry name" value="endolytic transglycosylase MltG"/>
    <property type="match status" value="1"/>
</dbReference>
<evidence type="ECO:0000256" key="6">
    <source>
        <dbReference type="ARBA" id="ARBA00023316"/>
    </source>
</evidence>
<dbReference type="Pfam" id="PF02618">
    <property type="entry name" value="YceG"/>
    <property type="match status" value="1"/>
</dbReference>
<comment type="similarity">
    <text evidence="7">Belongs to the transglycosylase MltG family.</text>
</comment>
<keyword evidence="4 7" id="KW-0472">Membrane</keyword>
<dbReference type="PANTHER" id="PTHR30518">
    <property type="entry name" value="ENDOLYTIC MUREIN TRANSGLYCOSYLASE"/>
    <property type="match status" value="1"/>
</dbReference>
<comment type="subcellular location">
    <subcellularLocation>
        <location evidence="7">Cell inner membrane</location>
        <topology evidence="7">Single-pass membrane protein</topology>
    </subcellularLocation>
</comment>
<keyword evidence="1 7" id="KW-1003">Cell membrane</keyword>
<protein>
    <recommendedName>
        <fullName evidence="7">Endolytic murein transglycosylase</fullName>
        <ecNumber evidence="7">4.2.2.29</ecNumber>
    </recommendedName>
    <alternativeName>
        <fullName evidence="7">Peptidoglycan lytic transglycosylase</fullName>
    </alternativeName>
    <alternativeName>
        <fullName evidence="7">Peptidoglycan polymerization terminase</fullName>
    </alternativeName>
</protein>
<keyword evidence="9" id="KW-1185">Reference proteome</keyword>
<feature type="site" description="Important for catalytic activity" evidence="7">
    <location>
        <position position="218"/>
    </location>
</feature>
<dbReference type="EMBL" id="CP022355">
    <property type="protein sequence ID" value="ASK77662.1"/>
    <property type="molecule type" value="Genomic_DNA"/>
</dbReference>
<dbReference type="Gene3D" id="3.30.160.60">
    <property type="entry name" value="Classic Zinc Finger"/>
    <property type="match status" value="1"/>
</dbReference>
<dbReference type="InterPro" id="IPR003770">
    <property type="entry name" value="MLTG-like"/>
</dbReference>
<dbReference type="AlphaFoldDB" id="A0A220VBX2"/>
<dbReference type="Proteomes" id="UP000242175">
    <property type="component" value="Chromosome large"/>
</dbReference>
<name>A0A220VBX2_9GAMM</name>
<organism evidence="8 9">
    <name type="scientific">Paraphotobacterium marinum</name>
    <dbReference type="NCBI Taxonomy" id="1755811"/>
    <lineage>
        <taxon>Bacteria</taxon>
        <taxon>Pseudomonadati</taxon>
        <taxon>Pseudomonadota</taxon>
        <taxon>Gammaproteobacteria</taxon>
        <taxon>Vibrionales</taxon>
        <taxon>Vibrionaceae</taxon>
        <taxon>Paraphotobacterium</taxon>
    </lineage>
</organism>
<dbReference type="GO" id="GO:0071555">
    <property type="term" value="P:cell wall organization"/>
    <property type="evidence" value="ECO:0007669"/>
    <property type="project" value="UniProtKB-KW"/>
</dbReference>
<dbReference type="GO" id="GO:0008932">
    <property type="term" value="F:lytic endotransglycosylase activity"/>
    <property type="evidence" value="ECO:0007669"/>
    <property type="project" value="UniProtKB-UniRule"/>
</dbReference>
<reference evidence="8 9" key="1">
    <citation type="journal article" date="2016" name="Int. J. Syst. Evol. Microbiol.">
        <title>Paraphotobacterium marinum gen. nov., sp. nov., a member of the family Vibrionaceae, isolated from surface seawater.</title>
        <authorList>
            <person name="Huang Z."/>
            <person name="Dong C."/>
            <person name="Shao Z."/>
        </authorList>
    </citation>
    <scope>NUCLEOTIDE SEQUENCE [LARGE SCALE GENOMIC DNA]</scope>
    <source>
        <strain evidence="8 9">NSCS20N07D</strain>
    </source>
</reference>
<evidence type="ECO:0000256" key="1">
    <source>
        <dbReference type="ARBA" id="ARBA00022475"/>
    </source>
</evidence>
<sequence>MLKKRKAVVLFLLIIVFISLIGIFRLKEATLNQKLSITDDLMFNVSKGESYKSLINDLSKQNVLKNNFFINNLWRVYPPASSIREGTYLIKPGSSLSDLIQMINEGKVYQFSITLIDGETYADWIRQLEKNKYLKHTLNGLNEEDVAKKLGTNHHSLEGLLLPNTYFFTSQDSDYDIIKRAYLAMNVFLDKVWKNRDRSDLIKTKYQALILASLIEKETGVSDEKKLVSSVFYNRLKKNMRLQTDPTVIYGLGKKYNGKLTSKNLKTVTPYNTYIITGLPPTPIAMPNKSSILAALHPDKTKYLYFVATGHGGHTFTTNYKEHVNAVKKYYKTLKNEK</sequence>
<keyword evidence="7" id="KW-0997">Cell inner membrane</keyword>
<proteinExistence type="inferred from homology"/>
<dbReference type="OrthoDB" id="9814591at2"/>
<feature type="transmembrane region" description="Helical" evidence="7">
    <location>
        <begin position="7"/>
        <end position="26"/>
    </location>
</feature>
<evidence type="ECO:0000256" key="2">
    <source>
        <dbReference type="ARBA" id="ARBA00022692"/>
    </source>
</evidence>
<dbReference type="GO" id="GO:0005886">
    <property type="term" value="C:plasma membrane"/>
    <property type="evidence" value="ECO:0007669"/>
    <property type="project" value="UniProtKB-SubCell"/>
</dbReference>
<dbReference type="CDD" id="cd08010">
    <property type="entry name" value="MltG_like"/>
    <property type="match status" value="1"/>
</dbReference>
<comment type="catalytic activity">
    <reaction evidence="7">
        <text>a peptidoglycan chain = a peptidoglycan chain with N-acetyl-1,6-anhydromuramyl-[peptide] at the reducing end + a peptidoglycan chain with N-acetylglucosamine at the non-reducing end.</text>
        <dbReference type="EC" id="4.2.2.29"/>
    </reaction>
</comment>
<dbReference type="GO" id="GO:0009252">
    <property type="term" value="P:peptidoglycan biosynthetic process"/>
    <property type="evidence" value="ECO:0007669"/>
    <property type="project" value="UniProtKB-UniRule"/>
</dbReference>
<dbReference type="HAMAP" id="MF_02065">
    <property type="entry name" value="MltG"/>
    <property type="match status" value="1"/>
</dbReference>
<keyword evidence="2 7" id="KW-0812">Transmembrane</keyword>
<comment type="function">
    <text evidence="7">Functions as a peptidoglycan terminase that cleaves nascent peptidoglycan strands endolytically to terminate their elongation.</text>
</comment>
<evidence type="ECO:0000313" key="8">
    <source>
        <dbReference type="EMBL" id="ASK77662.1"/>
    </source>
</evidence>
<dbReference type="EC" id="4.2.2.29" evidence="7"/>
<dbReference type="RefSeq" id="WP_089072572.1">
    <property type="nucleotide sequence ID" value="NZ_CBCSAM010000001.1"/>
</dbReference>
<dbReference type="PANTHER" id="PTHR30518:SF2">
    <property type="entry name" value="ENDOLYTIC MUREIN TRANSGLYCOSYLASE"/>
    <property type="match status" value="1"/>
</dbReference>
<keyword evidence="6 7" id="KW-0961">Cell wall biogenesis/degradation</keyword>